<dbReference type="InterPro" id="IPR029044">
    <property type="entry name" value="Nucleotide-diphossugar_trans"/>
</dbReference>
<evidence type="ECO:0000256" key="2">
    <source>
        <dbReference type="ARBA" id="ARBA00022679"/>
    </source>
</evidence>
<dbReference type="SUPFAM" id="SSF53448">
    <property type="entry name" value="Nucleotide-diphospho-sugar transferases"/>
    <property type="match status" value="1"/>
</dbReference>
<dbReference type="RefSeq" id="WP_021841294.1">
    <property type="nucleotide sequence ID" value="NZ_CACRUX010000022.1"/>
</dbReference>
<dbReference type="InterPro" id="IPR002495">
    <property type="entry name" value="Glyco_trans_8"/>
</dbReference>
<dbReference type="Pfam" id="PF01501">
    <property type="entry name" value="Glyco_transf_8"/>
    <property type="match status" value="1"/>
</dbReference>
<keyword evidence="2" id="KW-0808">Transferase</keyword>
<dbReference type="Gene3D" id="3.90.550.10">
    <property type="entry name" value="Spore Coat Polysaccharide Biosynthesis Protein SpsA, Chain A"/>
    <property type="match status" value="1"/>
</dbReference>
<evidence type="ECO:0000256" key="1">
    <source>
        <dbReference type="ARBA" id="ARBA00022676"/>
    </source>
</evidence>
<evidence type="ECO:0000313" key="4">
    <source>
        <dbReference type="EMBL" id="VYT86157.1"/>
    </source>
</evidence>
<keyword evidence="1" id="KW-0328">Glycosyltransferase</keyword>
<dbReference type="AlphaFoldDB" id="A0A6N3A735"/>
<dbReference type="PANTHER" id="PTHR13778">
    <property type="entry name" value="GLYCOSYLTRANSFERASE 8 DOMAIN-CONTAINING PROTEIN"/>
    <property type="match status" value="1"/>
</dbReference>
<dbReference type="GO" id="GO:0016757">
    <property type="term" value="F:glycosyltransferase activity"/>
    <property type="evidence" value="ECO:0007669"/>
    <property type="project" value="UniProtKB-KW"/>
</dbReference>
<proteinExistence type="predicted"/>
<sequence length="310" mass="35067">MDDIVIVLAADDNYAQHAAVTAASILLHTTEPQRVSLYILSDGISETKQQKIKDTVNDLKGRVQLIAVDGDAIEGFTSGHISKAAYLRLMIPELLPDHVEKAIYFDTDLVVTGDVAELWQLSLGGHPVGATVDLGIMSSKRSRREKHASIGLHELDDYFNSGMMVIDVSQWRVKNYGNAVLAEITSNQFRHHDQDGLNKVFKNDWQELPLRWNVIPPVFSLPLKILCSAKWRKKAIEALKSPAVIHWAGRYKPWEFTYEKAFNGIYYEALKETRFNDAVMPQLSKDMHGKSLARQLMRIHWAKFWQAIGG</sequence>
<dbReference type="PANTHER" id="PTHR13778:SF47">
    <property type="entry name" value="LIPOPOLYSACCHARIDE 1,3-GALACTOSYLTRANSFERASE"/>
    <property type="match status" value="1"/>
</dbReference>
<gene>
    <name evidence="4" type="primary">gspA_2</name>
    <name evidence="4" type="ORF">VRLFYP33_00636</name>
</gene>
<evidence type="ECO:0000256" key="3">
    <source>
        <dbReference type="ARBA" id="ARBA00022723"/>
    </source>
</evidence>
<keyword evidence="3" id="KW-0479">Metal-binding</keyword>
<accession>A0A6N3A735</accession>
<dbReference type="CDD" id="cd04194">
    <property type="entry name" value="GT8_A4GalT_like"/>
    <property type="match status" value="1"/>
</dbReference>
<dbReference type="GO" id="GO:0046872">
    <property type="term" value="F:metal ion binding"/>
    <property type="evidence" value="ECO:0007669"/>
    <property type="project" value="UniProtKB-KW"/>
</dbReference>
<name>A0A6N3A735_9FIRM</name>
<reference evidence="4" key="1">
    <citation type="submission" date="2019-11" db="EMBL/GenBank/DDBJ databases">
        <authorList>
            <person name="Feng L."/>
        </authorList>
    </citation>
    <scope>NUCLEOTIDE SEQUENCE</scope>
    <source>
        <strain evidence="4">VrattiLFYP33</strain>
    </source>
</reference>
<dbReference type="InterPro" id="IPR050748">
    <property type="entry name" value="Glycosyltrans_8_dom-fam"/>
</dbReference>
<dbReference type="EMBL" id="CACRUX010000022">
    <property type="protein sequence ID" value="VYT86157.1"/>
    <property type="molecule type" value="Genomic_DNA"/>
</dbReference>
<organism evidence="4">
    <name type="scientific">Veillonella ratti</name>
    <dbReference type="NCBI Taxonomy" id="103892"/>
    <lineage>
        <taxon>Bacteria</taxon>
        <taxon>Bacillati</taxon>
        <taxon>Bacillota</taxon>
        <taxon>Negativicutes</taxon>
        <taxon>Veillonellales</taxon>
        <taxon>Veillonellaceae</taxon>
        <taxon>Veillonella</taxon>
    </lineage>
</organism>
<protein>
    <submittedName>
        <fullName evidence="4">General stress protein A</fullName>
    </submittedName>
</protein>